<gene>
    <name evidence="1" type="ORF">S01H1_09579</name>
</gene>
<accession>X0TB70</accession>
<protein>
    <submittedName>
        <fullName evidence="1">Uncharacterized protein</fullName>
    </submittedName>
</protein>
<proteinExistence type="predicted"/>
<dbReference type="AlphaFoldDB" id="X0TB70"/>
<dbReference type="EMBL" id="BARS01004896">
    <property type="protein sequence ID" value="GAF84546.1"/>
    <property type="molecule type" value="Genomic_DNA"/>
</dbReference>
<sequence length="60" mass="6871">MPVEERETMEIICHIEIIKDGVDFVVKVHLANGSISEYRHQVFEDALTEMVIGLQEELGE</sequence>
<organism evidence="1">
    <name type="scientific">marine sediment metagenome</name>
    <dbReference type="NCBI Taxonomy" id="412755"/>
    <lineage>
        <taxon>unclassified sequences</taxon>
        <taxon>metagenomes</taxon>
        <taxon>ecological metagenomes</taxon>
    </lineage>
</organism>
<reference evidence="1" key="1">
    <citation type="journal article" date="2014" name="Front. Microbiol.">
        <title>High frequency of phylogenetically diverse reductive dehalogenase-homologous genes in deep subseafloor sedimentary metagenomes.</title>
        <authorList>
            <person name="Kawai M."/>
            <person name="Futagami T."/>
            <person name="Toyoda A."/>
            <person name="Takaki Y."/>
            <person name="Nishi S."/>
            <person name="Hori S."/>
            <person name="Arai W."/>
            <person name="Tsubouchi T."/>
            <person name="Morono Y."/>
            <person name="Uchiyama I."/>
            <person name="Ito T."/>
            <person name="Fujiyama A."/>
            <person name="Inagaki F."/>
            <person name="Takami H."/>
        </authorList>
    </citation>
    <scope>NUCLEOTIDE SEQUENCE</scope>
    <source>
        <strain evidence="1">Expedition CK06-06</strain>
    </source>
</reference>
<evidence type="ECO:0000313" key="1">
    <source>
        <dbReference type="EMBL" id="GAF84546.1"/>
    </source>
</evidence>
<comment type="caution">
    <text evidence="1">The sequence shown here is derived from an EMBL/GenBank/DDBJ whole genome shotgun (WGS) entry which is preliminary data.</text>
</comment>
<name>X0TB70_9ZZZZ</name>